<keyword evidence="1" id="KW-0378">Hydrolase</keyword>
<evidence type="ECO:0000313" key="4">
    <source>
        <dbReference type="EMBL" id="QQQ17496.1"/>
    </source>
</evidence>
<feature type="signal peptide" evidence="2">
    <location>
        <begin position="1"/>
        <end position="23"/>
    </location>
</feature>
<dbReference type="InterPro" id="IPR029058">
    <property type="entry name" value="AB_hydrolase_fold"/>
</dbReference>
<dbReference type="InterPro" id="IPR001375">
    <property type="entry name" value="Peptidase_S9_cat"/>
</dbReference>
<name>A0ABX7BJU7_9CAUL</name>
<dbReference type="EMBL" id="CP067977">
    <property type="protein sequence ID" value="QQQ17496.1"/>
    <property type="molecule type" value="Genomic_DNA"/>
</dbReference>
<dbReference type="SUPFAM" id="SSF53474">
    <property type="entry name" value="alpha/beta-Hydrolases"/>
    <property type="match status" value="1"/>
</dbReference>
<dbReference type="PANTHER" id="PTHR42776:SF27">
    <property type="entry name" value="DIPEPTIDYL PEPTIDASE FAMILY MEMBER 6"/>
    <property type="match status" value="1"/>
</dbReference>
<sequence length="657" mass="71810">MLRILMAAGACLALIACGPQAWAQAASPRAEAFAAPPPYHNISLSPSGQQVAMIVQRDSIFHLEVWPVGASAPSATYAFGAARAPNWLVWKGDDRLLVSVSVPTGIGEFQLNQTRLVSFSSRLTQPVVLSDLNNRMRFTPVYQDRLVHLLPDDNRNILVQMNSVQPFRPTVYRVDVRTGRLTEYRRENDLVRHWIADAEGQIILGLGDPVRTDTELFRARPRHWEVDAITLSGAGDIFNVQGFDGDPDRLVVLSNHEGPTTGLYIYDLAAGGFTQTLFKDETYDALSAIMSPDGHRVVGAGYYSDIYHTVYFDAAARERANGVGALIQMPETLISDQTADGRYVIAADYNVARRQQAYWVDTVASVVRPVGQPQNPLADYTPAKVIPINYAARDGLTIPAYVTLPPGLTRETARGIPFVVMPHGGPHARDNAEFDFLAQFIASLGYGVLQPNFRGSTGYGEAFRQAGEQEWGGAILDDVEDGTRWLIAEGLADPSRMCIVGWSFGGYLSMMAAVEHGDLFRCASAVAPVTDLPHLIEEESKLYGGGTIIRRMIGRMSTDAARLEAESPARRAREVSMPVLIAHGTVDDVVPIIQSEKMVDALKAAGKDVEFLTLDWGDHSLSRTSGRLVYLQRLEVFLNTHIGPGVAEPASQPVPVS</sequence>
<proteinExistence type="predicted"/>
<dbReference type="PROSITE" id="PS51257">
    <property type="entry name" value="PROKAR_LIPOPROTEIN"/>
    <property type="match status" value="1"/>
</dbReference>
<dbReference type="RefSeq" id="WP_201101870.1">
    <property type="nucleotide sequence ID" value="NZ_CP067977.1"/>
</dbReference>
<protein>
    <submittedName>
        <fullName evidence="4">S9 family peptidase</fullName>
    </submittedName>
</protein>
<dbReference type="Gene3D" id="3.40.50.1820">
    <property type="entry name" value="alpha/beta hydrolase"/>
    <property type="match status" value="1"/>
</dbReference>
<gene>
    <name evidence="4" type="ORF">JIP62_09020</name>
</gene>
<keyword evidence="5" id="KW-1185">Reference proteome</keyword>
<reference evidence="4 5" key="1">
    <citation type="submission" date="2021-01" db="EMBL/GenBank/DDBJ databases">
        <title>Brevundimonas vitis sp. nov., an bacterium isolated from grape (Vitis vinifera).</title>
        <authorList>
            <person name="Jiang L."/>
            <person name="Lee J."/>
        </authorList>
    </citation>
    <scope>NUCLEOTIDE SEQUENCE [LARGE SCALE GENOMIC DNA]</scope>
    <source>
        <strain evidence="4 5">GRTSA-9</strain>
    </source>
</reference>
<dbReference type="Pfam" id="PF00326">
    <property type="entry name" value="Peptidase_S9"/>
    <property type="match status" value="1"/>
</dbReference>
<dbReference type="SUPFAM" id="SSF82171">
    <property type="entry name" value="DPP6 N-terminal domain-like"/>
    <property type="match status" value="1"/>
</dbReference>
<evidence type="ECO:0000259" key="3">
    <source>
        <dbReference type="Pfam" id="PF00326"/>
    </source>
</evidence>
<keyword evidence="2" id="KW-0732">Signal</keyword>
<evidence type="ECO:0000313" key="5">
    <source>
        <dbReference type="Proteomes" id="UP000595448"/>
    </source>
</evidence>
<feature type="chain" id="PRO_5046169585" evidence="2">
    <location>
        <begin position="24"/>
        <end position="657"/>
    </location>
</feature>
<evidence type="ECO:0000256" key="1">
    <source>
        <dbReference type="ARBA" id="ARBA00022801"/>
    </source>
</evidence>
<feature type="domain" description="Peptidase S9 prolyl oligopeptidase catalytic" evidence="3">
    <location>
        <begin position="433"/>
        <end position="643"/>
    </location>
</feature>
<evidence type="ECO:0000256" key="2">
    <source>
        <dbReference type="SAM" id="SignalP"/>
    </source>
</evidence>
<accession>A0ABX7BJU7</accession>
<dbReference type="Proteomes" id="UP000595448">
    <property type="component" value="Chromosome"/>
</dbReference>
<organism evidence="4 5">
    <name type="scientific">Brevundimonas vitisensis</name>
    <dbReference type="NCBI Taxonomy" id="2800818"/>
    <lineage>
        <taxon>Bacteria</taxon>
        <taxon>Pseudomonadati</taxon>
        <taxon>Pseudomonadota</taxon>
        <taxon>Alphaproteobacteria</taxon>
        <taxon>Caulobacterales</taxon>
        <taxon>Caulobacteraceae</taxon>
        <taxon>Brevundimonas</taxon>
    </lineage>
</organism>
<dbReference type="PANTHER" id="PTHR42776">
    <property type="entry name" value="SERINE PEPTIDASE S9 FAMILY MEMBER"/>
    <property type="match status" value="1"/>
</dbReference>